<name>A0ABD5QB74_9EURY</name>
<gene>
    <name evidence="2" type="ORF">ACFPFO_03105</name>
</gene>
<proteinExistence type="predicted"/>
<reference evidence="2 3" key="1">
    <citation type="journal article" date="2019" name="Int. J. Syst. Evol. Microbiol.">
        <title>The Global Catalogue of Microorganisms (GCM) 10K type strain sequencing project: providing services to taxonomists for standard genome sequencing and annotation.</title>
        <authorList>
            <consortium name="The Broad Institute Genomics Platform"/>
            <consortium name="The Broad Institute Genome Sequencing Center for Infectious Disease"/>
            <person name="Wu L."/>
            <person name="Ma J."/>
        </authorList>
    </citation>
    <scope>NUCLEOTIDE SEQUENCE [LARGE SCALE GENOMIC DNA]</scope>
    <source>
        <strain evidence="2 3">CGMCC 1.15824</strain>
    </source>
</reference>
<evidence type="ECO:0000256" key="1">
    <source>
        <dbReference type="SAM" id="Phobius"/>
    </source>
</evidence>
<accession>A0ABD5QB74</accession>
<dbReference type="RefSeq" id="WP_224829580.1">
    <property type="nucleotide sequence ID" value="NZ_JAIVEF010000021.1"/>
</dbReference>
<feature type="transmembrane region" description="Helical" evidence="1">
    <location>
        <begin position="34"/>
        <end position="53"/>
    </location>
</feature>
<keyword evidence="1" id="KW-0472">Membrane</keyword>
<protein>
    <submittedName>
        <fullName evidence="2">Uncharacterized protein</fullName>
    </submittedName>
</protein>
<dbReference type="Proteomes" id="UP001595925">
    <property type="component" value="Unassembled WGS sequence"/>
</dbReference>
<keyword evidence="1" id="KW-0812">Transmembrane</keyword>
<evidence type="ECO:0000313" key="2">
    <source>
        <dbReference type="EMBL" id="MFC4986775.1"/>
    </source>
</evidence>
<dbReference type="EMBL" id="JBHSJG010000009">
    <property type="protein sequence ID" value="MFC4986775.1"/>
    <property type="molecule type" value="Genomic_DNA"/>
</dbReference>
<organism evidence="2 3">
    <name type="scientific">Saliphagus infecundisoli</name>
    <dbReference type="NCBI Taxonomy" id="1849069"/>
    <lineage>
        <taxon>Archaea</taxon>
        <taxon>Methanobacteriati</taxon>
        <taxon>Methanobacteriota</taxon>
        <taxon>Stenosarchaea group</taxon>
        <taxon>Halobacteria</taxon>
        <taxon>Halobacteriales</taxon>
        <taxon>Natrialbaceae</taxon>
        <taxon>Saliphagus</taxon>
    </lineage>
</organism>
<sequence length="64" mass="7008">MGTSRLIFAISVIILTGIALFVAMNSYWNSGGLAMLGYLLAFFGTIALIPLVLRDKLNKSWSEK</sequence>
<evidence type="ECO:0000313" key="3">
    <source>
        <dbReference type="Proteomes" id="UP001595925"/>
    </source>
</evidence>
<keyword evidence="3" id="KW-1185">Reference proteome</keyword>
<keyword evidence="1" id="KW-1133">Transmembrane helix</keyword>
<comment type="caution">
    <text evidence="2">The sequence shown here is derived from an EMBL/GenBank/DDBJ whole genome shotgun (WGS) entry which is preliminary data.</text>
</comment>
<feature type="transmembrane region" description="Helical" evidence="1">
    <location>
        <begin position="7"/>
        <end position="28"/>
    </location>
</feature>
<dbReference type="AlphaFoldDB" id="A0ABD5QB74"/>